<organism evidence="4 5">
    <name type="scientific">Urochloa decumbens</name>
    <dbReference type="NCBI Taxonomy" id="240449"/>
    <lineage>
        <taxon>Eukaryota</taxon>
        <taxon>Viridiplantae</taxon>
        <taxon>Streptophyta</taxon>
        <taxon>Embryophyta</taxon>
        <taxon>Tracheophyta</taxon>
        <taxon>Spermatophyta</taxon>
        <taxon>Magnoliopsida</taxon>
        <taxon>Liliopsida</taxon>
        <taxon>Poales</taxon>
        <taxon>Poaceae</taxon>
        <taxon>PACMAD clade</taxon>
        <taxon>Panicoideae</taxon>
        <taxon>Panicodae</taxon>
        <taxon>Paniceae</taxon>
        <taxon>Melinidinae</taxon>
        <taxon>Urochloa</taxon>
    </lineage>
</organism>
<accession>A0ABC9BLW7</accession>
<feature type="domain" description="BTB" evidence="3">
    <location>
        <begin position="142"/>
        <end position="209"/>
    </location>
</feature>
<dbReference type="CDD" id="cd00121">
    <property type="entry name" value="MATH"/>
    <property type="match status" value="1"/>
</dbReference>
<evidence type="ECO:0000256" key="1">
    <source>
        <dbReference type="ARBA" id="ARBA00004906"/>
    </source>
</evidence>
<sequence>MPASQRPTTRTESTCTMETAQGTHAFRIVGYSLQKGIGRGKFIRSANFAVGGYDWAIRFYPDGESSNVEDDNVDAEVRALYDFQAGQPRLWAVVVGVLSEGAVNFLIPSFGYPHTAMRVEVQVPPPELQDNLGKLLESEESADVTFKVKGEVILDHRVMLALRSPVFKAELYGPLSGKKRQIINVEDVEPSVFKALLHFIYTDSLPAMDDLDADENGEMVKHLLVAADRYGVDRMKLICESILCKRLDVEGVATTLALADQYHCNKLKDACIGFINSLNRMDDVLSSQGYAHLKRDCPAVFVDIFEKTAKSHKI</sequence>
<dbReference type="SUPFAM" id="SSF49599">
    <property type="entry name" value="TRAF domain-like"/>
    <property type="match status" value="1"/>
</dbReference>
<dbReference type="EMBL" id="OZ075136">
    <property type="protein sequence ID" value="CAL5003179.1"/>
    <property type="molecule type" value="Genomic_DNA"/>
</dbReference>
<proteinExistence type="inferred from homology"/>
<dbReference type="InterPro" id="IPR002083">
    <property type="entry name" value="MATH/TRAF_dom"/>
</dbReference>
<comment type="similarity">
    <text evidence="2">Belongs to the Tdpoz family.</text>
</comment>
<name>A0ABC9BLW7_9POAL</name>
<dbReference type="SUPFAM" id="SSF54695">
    <property type="entry name" value="POZ domain"/>
    <property type="match status" value="1"/>
</dbReference>
<dbReference type="Proteomes" id="UP001497457">
    <property type="component" value="Chromosome 26rd"/>
</dbReference>
<keyword evidence="5" id="KW-1185">Reference proteome</keyword>
<dbReference type="InterPro" id="IPR011333">
    <property type="entry name" value="SKP1/BTB/POZ_sf"/>
</dbReference>
<reference evidence="4" key="1">
    <citation type="submission" date="2024-10" db="EMBL/GenBank/DDBJ databases">
        <authorList>
            <person name="Ryan C."/>
        </authorList>
    </citation>
    <scope>NUCLEOTIDE SEQUENCE [LARGE SCALE GENOMIC DNA]</scope>
</reference>
<dbReference type="PANTHER" id="PTHR26379">
    <property type="entry name" value="BTB/POZ AND MATH DOMAIN-CONTAINING PROTEIN 1"/>
    <property type="match status" value="1"/>
</dbReference>
<dbReference type="Pfam" id="PF00651">
    <property type="entry name" value="BTB"/>
    <property type="match status" value="1"/>
</dbReference>
<dbReference type="InterPro" id="IPR008974">
    <property type="entry name" value="TRAF-like"/>
</dbReference>
<evidence type="ECO:0000313" key="4">
    <source>
        <dbReference type="EMBL" id="CAL5003179.1"/>
    </source>
</evidence>
<evidence type="ECO:0000256" key="2">
    <source>
        <dbReference type="ARBA" id="ARBA00010846"/>
    </source>
</evidence>
<dbReference type="Pfam" id="PF24570">
    <property type="entry name" value="BACK_BPM_SPOP"/>
    <property type="match status" value="1"/>
</dbReference>
<gene>
    <name evidence="4" type="ORF">URODEC1_LOCUS66289</name>
</gene>
<dbReference type="PROSITE" id="PS50097">
    <property type="entry name" value="BTB"/>
    <property type="match status" value="1"/>
</dbReference>
<dbReference type="CDD" id="cd18280">
    <property type="entry name" value="BTB_POZ_BPM_plant"/>
    <property type="match status" value="1"/>
</dbReference>
<dbReference type="InterPro" id="IPR045005">
    <property type="entry name" value="BPM1-6"/>
</dbReference>
<dbReference type="Gene3D" id="3.30.710.10">
    <property type="entry name" value="Potassium Channel Kv1.1, Chain A"/>
    <property type="match status" value="1"/>
</dbReference>
<dbReference type="Gene3D" id="2.60.210.10">
    <property type="entry name" value="Apoptosis, Tumor Necrosis Factor Receptor Associated Protein 2, Chain A"/>
    <property type="match status" value="1"/>
</dbReference>
<dbReference type="InterPro" id="IPR000210">
    <property type="entry name" value="BTB/POZ_dom"/>
</dbReference>
<dbReference type="Pfam" id="PF22486">
    <property type="entry name" value="MATH_2"/>
    <property type="match status" value="1"/>
</dbReference>
<evidence type="ECO:0000313" key="5">
    <source>
        <dbReference type="Proteomes" id="UP001497457"/>
    </source>
</evidence>
<protein>
    <recommendedName>
        <fullName evidence="3">BTB domain-containing protein</fullName>
    </recommendedName>
</protein>
<dbReference type="PANTHER" id="PTHR26379:SF441">
    <property type="entry name" value="BTB DOMAIN-CONTAINING PROTEIN"/>
    <property type="match status" value="1"/>
</dbReference>
<comment type="pathway">
    <text evidence="1">Protein modification; protein ubiquitination.</text>
</comment>
<dbReference type="Gene3D" id="1.25.40.420">
    <property type="match status" value="1"/>
</dbReference>
<dbReference type="InterPro" id="IPR056423">
    <property type="entry name" value="BACK_BPM_SPOP"/>
</dbReference>
<evidence type="ECO:0000259" key="3">
    <source>
        <dbReference type="PROSITE" id="PS50097"/>
    </source>
</evidence>
<dbReference type="AlphaFoldDB" id="A0ABC9BLW7"/>
<dbReference type="SMART" id="SM00225">
    <property type="entry name" value="BTB"/>
    <property type="match status" value="1"/>
</dbReference>